<proteinExistence type="predicted"/>
<evidence type="ECO:0000313" key="1">
    <source>
        <dbReference type="EMBL" id="JAD62126.1"/>
    </source>
</evidence>
<reference evidence="1" key="2">
    <citation type="journal article" date="2015" name="Data Brief">
        <title>Shoot transcriptome of the giant reed, Arundo donax.</title>
        <authorList>
            <person name="Barrero R.A."/>
            <person name="Guerrero F.D."/>
            <person name="Moolhuijzen P."/>
            <person name="Goolsby J.A."/>
            <person name="Tidwell J."/>
            <person name="Bellgard S.E."/>
            <person name="Bellgard M.I."/>
        </authorList>
    </citation>
    <scope>NUCLEOTIDE SEQUENCE</scope>
    <source>
        <tissue evidence="1">Shoot tissue taken approximately 20 cm above the soil surface</tissue>
    </source>
</reference>
<name>A0A0A9BFP0_ARUDO</name>
<sequence length="32" mass="3808">MRTEIMCSINCHLLSYRFTNPACSLQVPRFEF</sequence>
<accession>A0A0A9BFP0</accession>
<dbReference type="AlphaFoldDB" id="A0A0A9BFP0"/>
<dbReference type="EMBL" id="GBRH01235769">
    <property type="protein sequence ID" value="JAD62126.1"/>
    <property type="molecule type" value="Transcribed_RNA"/>
</dbReference>
<organism evidence="1">
    <name type="scientific">Arundo donax</name>
    <name type="common">Giant reed</name>
    <name type="synonym">Donax arundinaceus</name>
    <dbReference type="NCBI Taxonomy" id="35708"/>
    <lineage>
        <taxon>Eukaryota</taxon>
        <taxon>Viridiplantae</taxon>
        <taxon>Streptophyta</taxon>
        <taxon>Embryophyta</taxon>
        <taxon>Tracheophyta</taxon>
        <taxon>Spermatophyta</taxon>
        <taxon>Magnoliopsida</taxon>
        <taxon>Liliopsida</taxon>
        <taxon>Poales</taxon>
        <taxon>Poaceae</taxon>
        <taxon>PACMAD clade</taxon>
        <taxon>Arundinoideae</taxon>
        <taxon>Arundineae</taxon>
        <taxon>Arundo</taxon>
    </lineage>
</organism>
<reference evidence="1" key="1">
    <citation type="submission" date="2014-09" db="EMBL/GenBank/DDBJ databases">
        <authorList>
            <person name="Magalhaes I.L.F."/>
            <person name="Oliveira U."/>
            <person name="Santos F.R."/>
            <person name="Vidigal T.H.D.A."/>
            <person name="Brescovit A.D."/>
            <person name="Santos A.J."/>
        </authorList>
    </citation>
    <scope>NUCLEOTIDE SEQUENCE</scope>
    <source>
        <tissue evidence="1">Shoot tissue taken approximately 20 cm above the soil surface</tissue>
    </source>
</reference>
<protein>
    <submittedName>
        <fullName evidence="1">Uncharacterized protein</fullName>
    </submittedName>
</protein>